<dbReference type="Pfam" id="PF20315">
    <property type="entry name" value="DUF6611"/>
    <property type="match status" value="1"/>
</dbReference>
<dbReference type="EMBL" id="LQOK01000030">
    <property type="protein sequence ID" value="ORU98523.1"/>
    <property type="molecule type" value="Genomic_DNA"/>
</dbReference>
<protein>
    <submittedName>
        <fullName evidence="2">Uncharacterized protein</fullName>
    </submittedName>
</protein>
<dbReference type="InterPro" id="IPR046719">
    <property type="entry name" value="DUF6611"/>
</dbReference>
<organism evidence="2 3">
    <name type="scientific">Mycobacterium bohemicum</name>
    <dbReference type="NCBI Taxonomy" id="56425"/>
    <lineage>
        <taxon>Bacteria</taxon>
        <taxon>Bacillati</taxon>
        <taxon>Actinomycetota</taxon>
        <taxon>Actinomycetes</taxon>
        <taxon>Mycobacteriales</taxon>
        <taxon>Mycobacteriaceae</taxon>
        <taxon>Mycobacterium</taxon>
    </lineage>
</organism>
<proteinExistence type="predicted"/>
<comment type="caution">
    <text evidence="2">The sequence shown here is derived from an EMBL/GenBank/DDBJ whole genome shotgun (WGS) entry which is preliminary data.</text>
</comment>
<keyword evidence="1" id="KW-1133">Transmembrane helix</keyword>
<feature type="transmembrane region" description="Helical" evidence="1">
    <location>
        <begin position="83"/>
        <end position="100"/>
    </location>
</feature>
<accession>A0A1X1R2L8</accession>
<dbReference type="Proteomes" id="UP000193990">
    <property type="component" value="Unassembled WGS sequence"/>
</dbReference>
<dbReference type="AlphaFoldDB" id="A0A1X1R2L8"/>
<reference evidence="2 3" key="1">
    <citation type="submission" date="2016-01" db="EMBL/GenBank/DDBJ databases">
        <title>The new phylogeny of the genus Mycobacterium.</title>
        <authorList>
            <person name="Tarcisio F."/>
            <person name="Conor M."/>
            <person name="Antonella G."/>
            <person name="Elisabetta G."/>
            <person name="Giulia F.S."/>
            <person name="Sara T."/>
            <person name="Anna F."/>
            <person name="Clotilde B."/>
            <person name="Roberto B."/>
            <person name="Veronica D.S."/>
            <person name="Fabio R."/>
            <person name="Monica P."/>
            <person name="Olivier J."/>
            <person name="Enrico T."/>
            <person name="Nicola S."/>
        </authorList>
    </citation>
    <scope>NUCLEOTIDE SEQUENCE [LARGE SCALE GENOMIC DNA]</scope>
    <source>
        <strain evidence="2 3">DSM 44277</strain>
    </source>
</reference>
<feature type="transmembrane region" description="Helical" evidence="1">
    <location>
        <begin position="58"/>
        <end position="77"/>
    </location>
</feature>
<keyword evidence="3" id="KW-1185">Reference proteome</keyword>
<evidence type="ECO:0000313" key="2">
    <source>
        <dbReference type="EMBL" id="ORU98523.1"/>
    </source>
</evidence>
<evidence type="ECO:0000313" key="3">
    <source>
        <dbReference type="Proteomes" id="UP000193990"/>
    </source>
</evidence>
<name>A0A1X1R2L8_MYCBE</name>
<keyword evidence="1" id="KW-0812">Transmembrane</keyword>
<gene>
    <name evidence="2" type="ORF">AWB93_13590</name>
</gene>
<keyword evidence="1" id="KW-0472">Membrane</keyword>
<sequence>MQAPARPQWWPRLLDGPHPWGSFDATVGRYGVRHYGLIVYPPGTTTADRRLARIWRGWPTAGGALGLLAVILLGDTAAPPATVLEYAVAAYVGIGALLFLRGGPVRVHVRSLSAILLPGNADADERRKHTEWAVVVSMLTQADRAVADGAISLVDYEAIWWAAYDRVSAITRV</sequence>
<evidence type="ECO:0000256" key="1">
    <source>
        <dbReference type="SAM" id="Phobius"/>
    </source>
</evidence>